<name>A0A481Z1N3_9VIRU</name>
<accession>A0A481Z1N3</accession>
<gene>
    <name evidence="1" type="ORF">LCPAC001_01460</name>
</gene>
<reference evidence="1" key="1">
    <citation type="journal article" date="2019" name="MBio">
        <title>Virus Genomes from Deep Sea Sediments Expand the Ocean Megavirome and Support Independent Origins of Viral Gigantism.</title>
        <authorList>
            <person name="Backstrom D."/>
            <person name="Yutin N."/>
            <person name="Jorgensen S.L."/>
            <person name="Dharamshi J."/>
            <person name="Homa F."/>
            <person name="Zaremba-Niedwiedzka K."/>
            <person name="Spang A."/>
            <person name="Wolf Y.I."/>
            <person name="Koonin E.V."/>
            <person name="Ettema T.J."/>
        </authorList>
    </citation>
    <scope>NUCLEOTIDE SEQUENCE</scope>
</reference>
<dbReference type="EMBL" id="MK500431">
    <property type="protein sequence ID" value="QBK89636.1"/>
    <property type="molecule type" value="Genomic_DNA"/>
</dbReference>
<organism evidence="1">
    <name type="scientific">Pithovirus LCPAC001</name>
    <dbReference type="NCBI Taxonomy" id="2506585"/>
    <lineage>
        <taxon>Viruses</taxon>
        <taxon>Pithoviruses</taxon>
    </lineage>
</organism>
<proteinExistence type="predicted"/>
<protein>
    <submittedName>
        <fullName evidence="1">Uncharacterized protein</fullName>
    </submittedName>
</protein>
<evidence type="ECO:0000313" key="1">
    <source>
        <dbReference type="EMBL" id="QBK89636.1"/>
    </source>
</evidence>
<sequence length="114" mass="13661">MPQFNSYIKGFSLYKGEKMKGYHLNEIKGDHIEIVRYREYKYLIVLSFERFSRQSNPNSLLKFLKNKVKEPEIIYTRWGNPYKCYFGSPKIKTKINNFVTITSTGYCKRILNKK</sequence>